<protein>
    <submittedName>
        <fullName evidence="2">Uncharacterized protein</fullName>
    </submittedName>
</protein>
<keyword evidence="3" id="KW-1185">Reference proteome</keyword>
<dbReference type="STRING" id="161895.CPHO_08425"/>
<dbReference type="EMBL" id="CP009249">
    <property type="protein sequence ID" value="APT92908.1"/>
    <property type="molecule type" value="Genomic_DNA"/>
</dbReference>
<keyword evidence="1" id="KW-1133">Transmembrane helix</keyword>
<evidence type="ECO:0000313" key="3">
    <source>
        <dbReference type="Proteomes" id="UP000185491"/>
    </source>
</evidence>
<organism evidence="2 3">
    <name type="scientific">Corynebacterium phocae</name>
    <dbReference type="NCBI Taxonomy" id="161895"/>
    <lineage>
        <taxon>Bacteria</taxon>
        <taxon>Bacillati</taxon>
        <taxon>Actinomycetota</taxon>
        <taxon>Actinomycetes</taxon>
        <taxon>Mycobacteriales</taxon>
        <taxon>Corynebacteriaceae</taxon>
        <taxon>Corynebacterium</taxon>
    </lineage>
</organism>
<keyword evidence="1" id="KW-0812">Transmembrane</keyword>
<accession>A0A1L7D458</accession>
<dbReference type="KEGG" id="cpho:CPHO_08425"/>
<evidence type="ECO:0000256" key="1">
    <source>
        <dbReference type="SAM" id="Phobius"/>
    </source>
</evidence>
<evidence type="ECO:0000313" key="2">
    <source>
        <dbReference type="EMBL" id="APT92908.1"/>
    </source>
</evidence>
<dbReference type="AlphaFoldDB" id="A0A1L7D458"/>
<proteinExistence type="predicted"/>
<dbReference type="RefSeq" id="WP_075734896.1">
    <property type="nucleotide sequence ID" value="NZ_CP009249.1"/>
</dbReference>
<gene>
    <name evidence="2" type="ORF">CPHO_08425</name>
</gene>
<dbReference type="Proteomes" id="UP000185491">
    <property type="component" value="Chromosome"/>
</dbReference>
<keyword evidence="1" id="KW-0472">Membrane</keyword>
<feature type="transmembrane region" description="Helical" evidence="1">
    <location>
        <begin position="50"/>
        <end position="70"/>
    </location>
</feature>
<name>A0A1L7D458_9CORY</name>
<feature type="transmembrane region" description="Helical" evidence="1">
    <location>
        <begin position="26"/>
        <end position="44"/>
    </location>
</feature>
<sequence length="106" mass="12113">METIARYKLELNHAEEDIKRLRRALLCWRVLTVVLVTGPLILMATSAIEWMLVHAISLPAAIWCLISHSVRTDDLSDARDRARAKEIRLALAQAQWQKQLLEGETP</sequence>
<reference evidence="2 3" key="1">
    <citation type="submission" date="2014-08" db="EMBL/GenBank/DDBJ databases">
        <title>Complete genome sequence of Corynebacterium phocae M408/89/1(T)(=DSM 44612(T)), isolated from the common seal (Phoca vitulina).</title>
        <authorList>
            <person name="Ruckert C."/>
            <person name="Albersmeier A."/>
            <person name="Winkler A."/>
            <person name="Kalinowski J."/>
        </authorList>
    </citation>
    <scope>NUCLEOTIDE SEQUENCE [LARGE SCALE GENOMIC DNA]</scope>
    <source>
        <strain evidence="2 3">M408/89/1</strain>
    </source>
</reference>